<dbReference type="SMART" id="SM00033">
    <property type="entry name" value="CH"/>
    <property type="match status" value="1"/>
</dbReference>
<dbReference type="InterPro" id="IPR001715">
    <property type="entry name" value="CH_dom"/>
</dbReference>
<dbReference type="PROSITE" id="PS50021">
    <property type="entry name" value="CH"/>
    <property type="match status" value="1"/>
</dbReference>
<reference evidence="4" key="1">
    <citation type="submission" date="2025-08" db="UniProtKB">
        <authorList>
            <consortium name="Ensembl"/>
        </authorList>
    </citation>
    <scope>IDENTIFICATION</scope>
</reference>
<dbReference type="InterPro" id="IPR001589">
    <property type="entry name" value="Actinin_actin-bd_CS"/>
</dbReference>
<keyword evidence="5" id="KW-1185">Reference proteome</keyword>
<feature type="domain" description="Calponin-homology (CH)" evidence="3">
    <location>
        <begin position="27"/>
        <end position="128"/>
    </location>
</feature>
<dbReference type="Ensembl" id="ENSCABT00000002926.1">
    <property type="protein sequence ID" value="ENSCABP00000002706.1"/>
    <property type="gene ID" value="ENSCABG00000002106.1"/>
</dbReference>
<name>A0A8C0IL39_CHEAB</name>
<keyword evidence="2" id="KW-0009">Actin-binding</keyword>
<accession>A0A8C0IL39</accession>
<reference evidence="4" key="2">
    <citation type="submission" date="2025-09" db="UniProtKB">
        <authorList>
            <consortium name="Ensembl"/>
        </authorList>
    </citation>
    <scope>IDENTIFICATION</scope>
</reference>
<organism evidence="4 5">
    <name type="scientific">Chelonoidis abingdonii</name>
    <name type="common">Abingdon island giant tortoise</name>
    <name type="synonym">Testudo abingdonii</name>
    <dbReference type="NCBI Taxonomy" id="106734"/>
    <lineage>
        <taxon>Eukaryota</taxon>
        <taxon>Metazoa</taxon>
        <taxon>Chordata</taxon>
        <taxon>Craniata</taxon>
        <taxon>Vertebrata</taxon>
        <taxon>Euteleostomi</taxon>
        <taxon>Archelosauria</taxon>
        <taxon>Testudinata</taxon>
        <taxon>Testudines</taxon>
        <taxon>Cryptodira</taxon>
        <taxon>Durocryptodira</taxon>
        <taxon>Testudinoidea</taxon>
        <taxon>Testudinidae</taxon>
        <taxon>Chelonoidis</taxon>
    </lineage>
</organism>
<sequence>MWHIYRGERELNAHLVCRMCCIDERDRVQKKTFTKWVNKHLMKVRKHINDLYEDLRDGHNLISLLEVLSGVKLPREKGRMRFHRLQNVQIALDFLKQRQVRDGLMLTGQAPVLNVFCVFSLRHLWGVL</sequence>
<dbReference type="AlphaFoldDB" id="A0A8C0IL39"/>
<evidence type="ECO:0000259" key="3">
    <source>
        <dbReference type="PROSITE" id="PS50021"/>
    </source>
</evidence>
<protein>
    <recommendedName>
        <fullName evidence="3">Calponin-homology (CH) domain-containing protein</fullName>
    </recommendedName>
</protein>
<proteinExistence type="predicted"/>
<dbReference type="SUPFAM" id="SSF47576">
    <property type="entry name" value="Calponin-homology domain, CH-domain"/>
    <property type="match status" value="1"/>
</dbReference>
<dbReference type="GO" id="GO:0003779">
    <property type="term" value="F:actin binding"/>
    <property type="evidence" value="ECO:0007669"/>
    <property type="project" value="UniProtKB-KW"/>
</dbReference>
<keyword evidence="1" id="KW-0677">Repeat</keyword>
<dbReference type="Gene3D" id="1.10.418.10">
    <property type="entry name" value="Calponin-like domain"/>
    <property type="match status" value="1"/>
</dbReference>
<dbReference type="GeneTree" id="ENSGT00940000155824"/>
<evidence type="ECO:0000313" key="5">
    <source>
        <dbReference type="Proteomes" id="UP000694404"/>
    </source>
</evidence>
<dbReference type="PANTHER" id="PTHR11915">
    <property type="entry name" value="SPECTRIN/FILAMIN RELATED CYTOSKELETAL PROTEIN"/>
    <property type="match status" value="1"/>
</dbReference>
<evidence type="ECO:0000313" key="4">
    <source>
        <dbReference type="Ensembl" id="ENSCABP00000002706.1"/>
    </source>
</evidence>
<dbReference type="PROSITE" id="PS00019">
    <property type="entry name" value="ACTININ_1"/>
    <property type="match status" value="1"/>
</dbReference>
<dbReference type="Pfam" id="PF00307">
    <property type="entry name" value="CH"/>
    <property type="match status" value="1"/>
</dbReference>
<dbReference type="InterPro" id="IPR036872">
    <property type="entry name" value="CH_dom_sf"/>
</dbReference>
<evidence type="ECO:0000256" key="1">
    <source>
        <dbReference type="ARBA" id="ARBA00022737"/>
    </source>
</evidence>
<dbReference type="Proteomes" id="UP000694404">
    <property type="component" value="Unplaced"/>
</dbReference>
<evidence type="ECO:0000256" key="2">
    <source>
        <dbReference type="ARBA" id="ARBA00023203"/>
    </source>
</evidence>